<dbReference type="CDD" id="cd04186">
    <property type="entry name" value="GT_2_like_c"/>
    <property type="match status" value="1"/>
</dbReference>
<protein>
    <submittedName>
        <fullName evidence="5">Glycosyltransferase family 2 protein</fullName>
    </submittedName>
</protein>
<keyword evidence="2" id="KW-0328">Glycosyltransferase</keyword>
<dbReference type="InterPro" id="IPR001173">
    <property type="entry name" value="Glyco_trans_2-like"/>
</dbReference>
<evidence type="ECO:0000256" key="3">
    <source>
        <dbReference type="ARBA" id="ARBA00022679"/>
    </source>
</evidence>
<reference evidence="6" key="1">
    <citation type="submission" date="2017-09" db="EMBL/GenBank/DDBJ databases">
        <title>Depth-based differentiation of microbial function through sediment-hosted aquifers and enrichment of novel symbionts in the deep terrestrial subsurface.</title>
        <authorList>
            <person name="Probst A.J."/>
            <person name="Ladd B."/>
            <person name="Jarett J.K."/>
            <person name="Geller-Mcgrath D.E."/>
            <person name="Sieber C.M.K."/>
            <person name="Emerson J.B."/>
            <person name="Anantharaman K."/>
            <person name="Thomas B.C."/>
            <person name="Malmstrom R."/>
            <person name="Stieglmeier M."/>
            <person name="Klingl A."/>
            <person name="Woyke T."/>
            <person name="Ryan C.M."/>
            <person name="Banfield J.F."/>
        </authorList>
    </citation>
    <scope>NUCLEOTIDE SEQUENCE [LARGE SCALE GENOMIC DNA]</scope>
</reference>
<gene>
    <name evidence="5" type="ORF">COT63_00710</name>
</gene>
<dbReference type="EMBL" id="PEZH01000012">
    <property type="protein sequence ID" value="PIS15289.1"/>
    <property type="molecule type" value="Genomic_DNA"/>
</dbReference>
<dbReference type="InterPro" id="IPR029044">
    <property type="entry name" value="Nucleotide-diphossugar_trans"/>
</dbReference>
<dbReference type="GO" id="GO:0016757">
    <property type="term" value="F:glycosyltransferase activity"/>
    <property type="evidence" value="ECO:0007669"/>
    <property type="project" value="UniProtKB-KW"/>
</dbReference>
<comment type="caution">
    <text evidence="5">The sequence shown here is derived from an EMBL/GenBank/DDBJ whole genome shotgun (WGS) entry which is preliminary data.</text>
</comment>
<dbReference type="PANTHER" id="PTHR43179">
    <property type="entry name" value="RHAMNOSYLTRANSFERASE WBBL"/>
    <property type="match status" value="1"/>
</dbReference>
<name>A0A2H0WTP3_9BACT</name>
<comment type="similarity">
    <text evidence="1">Belongs to the glycosyltransferase 2 family.</text>
</comment>
<evidence type="ECO:0000259" key="4">
    <source>
        <dbReference type="Pfam" id="PF00535"/>
    </source>
</evidence>
<dbReference type="Proteomes" id="UP000231282">
    <property type="component" value="Unassembled WGS sequence"/>
</dbReference>
<keyword evidence="3 5" id="KW-0808">Transferase</keyword>
<dbReference type="AlphaFoldDB" id="A0A2H0WTP3"/>
<organism evidence="5 6">
    <name type="scientific">Candidatus Shapirobacteria bacterium CG09_land_8_20_14_0_10_38_17</name>
    <dbReference type="NCBI Taxonomy" id="1974884"/>
    <lineage>
        <taxon>Bacteria</taxon>
        <taxon>Candidatus Shapironibacteriota</taxon>
    </lineage>
</organism>
<evidence type="ECO:0000313" key="6">
    <source>
        <dbReference type="Proteomes" id="UP000231282"/>
    </source>
</evidence>
<dbReference type="Pfam" id="PF00535">
    <property type="entry name" value="Glycos_transf_2"/>
    <property type="match status" value="1"/>
</dbReference>
<evidence type="ECO:0000256" key="1">
    <source>
        <dbReference type="ARBA" id="ARBA00006739"/>
    </source>
</evidence>
<dbReference type="SUPFAM" id="SSF53448">
    <property type="entry name" value="Nucleotide-diphospho-sugar transferases"/>
    <property type="match status" value="1"/>
</dbReference>
<dbReference type="PANTHER" id="PTHR43179:SF12">
    <property type="entry name" value="GALACTOFURANOSYLTRANSFERASE GLFT2"/>
    <property type="match status" value="1"/>
</dbReference>
<dbReference type="Gene3D" id="3.90.550.10">
    <property type="entry name" value="Spore Coat Polysaccharide Biosynthesis Protein SpsA, Chain A"/>
    <property type="match status" value="1"/>
</dbReference>
<sequence length="307" mass="34959">MDKIAVIILNWNQAQLTIDCLQSVLKSRLENKISLDIVVIDNGSTNENINLLTNSRVNGFTLIKNKENLGFTGGNNEGIKYALKNKADYIFLLNNDTEIKNNCILELWKAFSKGGNIGIVAPKIYYAPGFEFHKDRYKKGDLGKVIWSAGGKIDWDNVLGQHLGVDKVDKGQFNIMKRVSFVSGCAMMVKKEVFEKIGLLDERYFLYLEDLDFCQRATKLGFEILFNPQAIIYHKNAGSSSSGSKLQEYYITRNRLLFGQKYASLKMKLFLLREALKGLVGSNRVKKEAIKDFFLRRFGYKDTNTIE</sequence>
<feature type="domain" description="Glycosyltransferase 2-like" evidence="4">
    <location>
        <begin position="6"/>
        <end position="198"/>
    </location>
</feature>
<evidence type="ECO:0000256" key="2">
    <source>
        <dbReference type="ARBA" id="ARBA00022676"/>
    </source>
</evidence>
<accession>A0A2H0WTP3</accession>
<evidence type="ECO:0000313" key="5">
    <source>
        <dbReference type="EMBL" id="PIS15289.1"/>
    </source>
</evidence>
<proteinExistence type="inferred from homology"/>